<protein>
    <submittedName>
        <fullName evidence="2">Uncharacterized protein</fullName>
    </submittedName>
</protein>
<evidence type="ECO:0000313" key="2">
    <source>
        <dbReference type="EMBL" id="PQO36111.1"/>
    </source>
</evidence>
<proteinExistence type="predicted"/>
<feature type="compositionally biased region" description="Basic residues" evidence="1">
    <location>
        <begin position="82"/>
        <end position="91"/>
    </location>
</feature>
<organism evidence="2 3">
    <name type="scientific">Blastopirellula marina</name>
    <dbReference type="NCBI Taxonomy" id="124"/>
    <lineage>
        <taxon>Bacteria</taxon>
        <taxon>Pseudomonadati</taxon>
        <taxon>Planctomycetota</taxon>
        <taxon>Planctomycetia</taxon>
        <taxon>Pirellulales</taxon>
        <taxon>Pirellulaceae</taxon>
        <taxon>Blastopirellula</taxon>
    </lineage>
</organism>
<evidence type="ECO:0000256" key="1">
    <source>
        <dbReference type="SAM" id="MobiDB-lite"/>
    </source>
</evidence>
<feature type="compositionally biased region" description="Polar residues" evidence="1">
    <location>
        <begin position="55"/>
        <end position="72"/>
    </location>
</feature>
<name>A0A2S8FV98_9BACT</name>
<reference evidence="2 3" key="1">
    <citation type="submission" date="2018-02" db="EMBL/GenBank/DDBJ databases">
        <title>Comparative genomes isolates from brazilian mangrove.</title>
        <authorList>
            <person name="Araujo J.E."/>
            <person name="Taketani R.G."/>
            <person name="Silva M.C.P."/>
            <person name="Loureco M.V."/>
            <person name="Andreote F.D."/>
        </authorList>
    </citation>
    <scope>NUCLEOTIDE SEQUENCE [LARGE SCALE GENOMIC DNA]</scope>
    <source>
        <strain evidence="2 3">Hex-1 MGV</strain>
    </source>
</reference>
<accession>A0A2S8FV98</accession>
<feature type="region of interest" description="Disordered" evidence="1">
    <location>
        <begin position="46"/>
        <end position="91"/>
    </location>
</feature>
<dbReference type="Proteomes" id="UP000238322">
    <property type="component" value="Unassembled WGS sequence"/>
</dbReference>
<comment type="caution">
    <text evidence="2">The sequence shown here is derived from an EMBL/GenBank/DDBJ whole genome shotgun (WGS) entry which is preliminary data.</text>
</comment>
<dbReference type="AlphaFoldDB" id="A0A2S8FV98"/>
<sequence length="91" mass="10415">MALTDVRACLSGRKGAIRVRTIFRSLLPIKWLVHWKTRVNQAMTEQDADAIRQGAPTQSTARSFSFNLNYPQPRSKPERATSKYKQRVLTP</sequence>
<dbReference type="EMBL" id="PUHY01000006">
    <property type="protein sequence ID" value="PQO36111.1"/>
    <property type="molecule type" value="Genomic_DNA"/>
</dbReference>
<gene>
    <name evidence="2" type="ORF">C5Y83_09330</name>
</gene>
<evidence type="ECO:0000313" key="3">
    <source>
        <dbReference type="Proteomes" id="UP000238322"/>
    </source>
</evidence>